<keyword evidence="1" id="KW-0472">Membrane</keyword>
<gene>
    <name evidence="2" type="ORF">PoB_003258900</name>
</gene>
<keyword evidence="1" id="KW-0812">Transmembrane</keyword>
<dbReference type="AlphaFoldDB" id="A0AAV4AI06"/>
<accession>A0AAV4AI06</accession>
<comment type="caution">
    <text evidence="2">The sequence shown here is derived from an EMBL/GenBank/DDBJ whole genome shotgun (WGS) entry which is preliminary data.</text>
</comment>
<sequence>MNLGGVGDTVDRESILRSAGTPLSRVRAPPPVPWSDGGLMISCYSVTFRSRGLLDSNAEIEGRGRFNQSEFANFYTNNEFLAIVVVVFYSLFTIHGAGGYRVSVVSSLI</sequence>
<name>A0AAV4AI06_9GAST</name>
<dbReference type="Proteomes" id="UP000735302">
    <property type="component" value="Unassembled WGS sequence"/>
</dbReference>
<protein>
    <submittedName>
        <fullName evidence="2">Uncharacterized protein</fullName>
    </submittedName>
</protein>
<organism evidence="2 3">
    <name type="scientific">Plakobranchus ocellatus</name>
    <dbReference type="NCBI Taxonomy" id="259542"/>
    <lineage>
        <taxon>Eukaryota</taxon>
        <taxon>Metazoa</taxon>
        <taxon>Spiralia</taxon>
        <taxon>Lophotrochozoa</taxon>
        <taxon>Mollusca</taxon>
        <taxon>Gastropoda</taxon>
        <taxon>Heterobranchia</taxon>
        <taxon>Euthyneura</taxon>
        <taxon>Panpulmonata</taxon>
        <taxon>Sacoglossa</taxon>
        <taxon>Placobranchoidea</taxon>
        <taxon>Plakobranchidae</taxon>
        <taxon>Plakobranchus</taxon>
    </lineage>
</organism>
<keyword evidence="3" id="KW-1185">Reference proteome</keyword>
<dbReference type="EMBL" id="BLXT01003762">
    <property type="protein sequence ID" value="GFO06084.1"/>
    <property type="molecule type" value="Genomic_DNA"/>
</dbReference>
<keyword evidence="1" id="KW-1133">Transmembrane helix</keyword>
<evidence type="ECO:0000313" key="3">
    <source>
        <dbReference type="Proteomes" id="UP000735302"/>
    </source>
</evidence>
<proteinExistence type="predicted"/>
<evidence type="ECO:0000256" key="1">
    <source>
        <dbReference type="SAM" id="Phobius"/>
    </source>
</evidence>
<feature type="transmembrane region" description="Helical" evidence="1">
    <location>
        <begin position="80"/>
        <end position="100"/>
    </location>
</feature>
<reference evidence="2 3" key="1">
    <citation type="journal article" date="2021" name="Elife">
        <title>Chloroplast acquisition without the gene transfer in kleptoplastic sea slugs, Plakobranchus ocellatus.</title>
        <authorList>
            <person name="Maeda T."/>
            <person name="Takahashi S."/>
            <person name="Yoshida T."/>
            <person name="Shimamura S."/>
            <person name="Takaki Y."/>
            <person name="Nagai Y."/>
            <person name="Toyoda A."/>
            <person name="Suzuki Y."/>
            <person name="Arimoto A."/>
            <person name="Ishii H."/>
            <person name="Satoh N."/>
            <person name="Nishiyama T."/>
            <person name="Hasebe M."/>
            <person name="Maruyama T."/>
            <person name="Minagawa J."/>
            <person name="Obokata J."/>
            <person name="Shigenobu S."/>
        </authorList>
    </citation>
    <scope>NUCLEOTIDE SEQUENCE [LARGE SCALE GENOMIC DNA]</scope>
</reference>
<evidence type="ECO:0000313" key="2">
    <source>
        <dbReference type="EMBL" id="GFO06084.1"/>
    </source>
</evidence>